<reference evidence="2 3" key="1">
    <citation type="submission" date="2019-10" db="EMBL/GenBank/DDBJ databases">
        <authorList>
            <person name="Palmer J.M."/>
        </authorList>
    </citation>
    <scope>NUCLEOTIDE SEQUENCE [LARGE SCALE GENOMIC DNA]</scope>
    <source>
        <strain evidence="2 3">TWF696</strain>
    </source>
</reference>
<sequence>MQQSGDSVDSRGSGSRVKDHLSGYPVFRLVNDYAPFHLPALAIKHAPNLPDPLDAAVDDGLSAVDSFVGSRVASMKRGYERWVLRPQENIRTGVGVYAGWGKEQVSGSIRRLEECIVMVGEYLLPTEEEDNDGDHAGMNSYWTSTESVIDSDDDDDFGEKKSSGLQPLTSATEVAAESSQHLNHHYHYPHHHHHQRPRSASVPSLPPFQADRPGSELGNIGKLLAIYARRTYVRNAHKSPAQMLHDALDLAKTEAQRAARGIDEKYSIEIGYLRKMMEAGRQP</sequence>
<gene>
    <name evidence="2" type="ORF">TWF696_004438</name>
</gene>
<protein>
    <submittedName>
        <fullName evidence="2">Uncharacterized protein</fullName>
    </submittedName>
</protein>
<dbReference type="AlphaFoldDB" id="A0AAV9V826"/>
<comment type="caution">
    <text evidence="2">The sequence shown here is derived from an EMBL/GenBank/DDBJ whole genome shotgun (WGS) entry which is preliminary data.</text>
</comment>
<evidence type="ECO:0000256" key="1">
    <source>
        <dbReference type="SAM" id="MobiDB-lite"/>
    </source>
</evidence>
<name>A0AAV9V826_9PEZI</name>
<feature type="compositionally biased region" description="Polar residues" evidence="1">
    <location>
        <begin position="163"/>
        <end position="181"/>
    </location>
</feature>
<keyword evidence="3" id="KW-1185">Reference proteome</keyword>
<dbReference type="Proteomes" id="UP001375240">
    <property type="component" value="Unassembled WGS sequence"/>
</dbReference>
<proteinExistence type="predicted"/>
<feature type="region of interest" description="Disordered" evidence="1">
    <location>
        <begin position="148"/>
        <end position="214"/>
    </location>
</feature>
<evidence type="ECO:0000313" key="2">
    <source>
        <dbReference type="EMBL" id="KAK6355328.1"/>
    </source>
</evidence>
<organism evidence="2 3">
    <name type="scientific">Orbilia brochopaga</name>
    <dbReference type="NCBI Taxonomy" id="3140254"/>
    <lineage>
        <taxon>Eukaryota</taxon>
        <taxon>Fungi</taxon>
        <taxon>Dikarya</taxon>
        <taxon>Ascomycota</taxon>
        <taxon>Pezizomycotina</taxon>
        <taxon>Orbiliomycetes</taxon>
        <taxon>Orbiliales</taxon>
        <taxon>Orbiliaceae</taxon>
        <taxon>Orbilia</taxon>
    </lineage>
</organism>
<dbReference type="EMBL" id="JAVHNQ010000002">
    <property type="protein sequence ID" value="KAK6355328.1"/>
    <property type="molecule type" value="Genomic_DNA"/>
</dbReference>
<accession>A0AAV9V826</accession>
<evidence type="ECO:0000313" key="3">
    <source>
        <dbReference type="Proteomes" id="UP001375240"/>
    </source>
</evidence>
<feature type="compositionally biased region" description="Basic residues" evidence="1">
    <location>
        <begin position="182"/>
        <end position="197"/>
    </location>
</feature>